<gene>
    <name evidence="2" type="ORF">DB31_3983</name>
</gene>
<protein>
    <submittedName>
        <fullName evidence="2">Uncharacterized protein</fullName>
    </submittedName>
</protein>
<keyword evidence="1" id="KW-0732">Signal</keyword>
<dbReference type="Proteomes" id="UP000028725">
    <property type="component" value="Unassembled WGS sequence"/>
</dbReference>
<name>A0A085W4D6_9BACT</name>
<proteinExistence type="predicted"/>
<evidence type="ECO:0000256" key="1">
    <source>
        <dbReference type="SAM" id="SignalP"/>
    </source>
</evidence>
<feature type="signal peptide" evidence="1">
    <location>
        <begin position="1"/>
        <end position="23"/>
    </location>
</feature>
<organism evidence="2 3">
    <name type="scientific">Hyalangium minutum</name>
    <dbReference type="NCBI Taxonomy" id="394096"/>
    <lineage>
        <taxon>Bacteria</taxon>
        <taxon>Pseudomonadati</taxon>
        <taxon>Myxococcota</taxon>
        <taxon>Myxococcia</taxon>
        <taxon>Myxococcales</taxon>
        <taxon>Cystobacterineae</taxon>
        <taxon>Archangiaceae</taxon>
        <taxon>Hyalangium</taxon>
    </lineage>
</organism>
<feature type="chain" id="PRO_5001799237" evidence="1">
    <location>
        <begin position="24"/>
        <end position="80"/>
    </location>
</feature>
<sequence>MRRTALAVATAFVLGALSHAAYAASPPKIEDGLTYLRYALNALKRAEVKDKATASRDQAVQLTEKAIEEVNKAIKANAEK</sequence>
<evidence type="ECO:0000313" key="3">
    <source>
        <dbReference type="Proteomes" id="UP000028725"/>
    </source>
</evidence>
<evidence type="ECO:0000313" key="2">
    <source>
        <dbReference type="EMBL" id="KFE62549.1"/>
    </source>
</evidence>
<dbReference type="AlphaFoldDB" id="A0A085W4D6"/>
<accession>A0A085W4D6</accession>
<reference evidence="2 3" key="1">
    <citation type="submission" date="2014-04" db="EMBL/GenBank/DDBJ databases">
        <title>Genome assembly of Hyalangium minutum DSM 14724.</title>
        <authorList>
            <person name="Sharma G."/>
            <person name="Subramanian S."/>
        </authorList>
    </citation>
    <scope>NUCLEOTIDE SEQUENCE [LARGE SCALE GENOMIC DNA]</scope>
    <source>
        <strain evidence="2 3">DSM 14724</strain>
    </source>
</reference>
<keyword evidence="3" id="KW-1185">Reference proteome</keyword>
<dbReference type="RefSeq" id="WP_044197325.1">
    <property type="nucleotide sequence ID" value="NZ_JMCB01000021.1"/>
</dbReference>
<dbReference type="EMBL" id="JMCB01000021">
    <property type="protein sequence ID" value="KFE62549.1"/>
    <property type="molecule type" value="Genomic_DNA"/>
</dbReference>
<comment type="caution">
    <text evidence="2">The sequence shown here is derived from an EMBL/GenBank/DDBJ whole genome shotgun (WGS) entry which is preliminary data.</text>
</comment>